<keyword evidence="1" id="KW-0812">Transmembrane</keyword>
<keyword evidence="1" id="KW-0472">Membrane</keyword>
<dbReference type="Pfam" id="PF00563">
    <property type="entry name" value="EAL"/>
    <property type="match status" value="1"/>
</dbReference>
<dbReference type="SUPFAM" id="SSF55073">
    <property type="entry name" value="Nucleotide cyclase"/>
    <property type="match status" value="1"/>
</dbReference>
<dbReference type="PROSITE" id="PS50887">
    <property type="entry name" value="GGDEF"/>
    <property type="match status" value="1"/>
</dbReference>
<evidence type="ECO:0000313" key="4">
    <source>
        <dbReference type="EMBL" id="MBU9727235.1"/>
    </source>
</evidence>
<dbReference type="RefSeq" id="WP_238726984.1">
    <property type="nucleotide sequence ID" value="NZ_JAHQCX010000009.1"/>
</dbReference>
<dbReference type="SMART" id="SM00052">
    <property type="entry name" value="EAL"/>
    <property type="match status" value="1"/>
</dbReference>
<protein>
    <submittedName>
        <fullName evidence="4">EAL domain-containing protein</fullName>
    </submittedName>
</protein>
<comment type="caution">
    <text evidence="4">The sequence shown here is derived from an EMBL/GenBank/DDBJ whole genome shotgun (WGS) entry which is preliminary data.</text>
</comment>
<dbReference type="Gene3D" id="3.30.450.20">
    <property type="entry name" value="PAS domain"/>
    <property type="match status" value="1"/>
</dbReference>
<dbReference type="SMART" id="SM00267">
    <property type="entry name" value="GGDEF"/>
    <property type="match status" value="1"/>
</dbReference>
<dbReference type="Gene3D" id="3.20.20.450">
    <property type="entry name" value="EAL domain"/>
    <property type="match status" value="1"/>
</dbReference>
<dbReference type="PROSITE" id="PS50883">
    <property type="entry name" value="EAL"/>
    <property type="match status" value="1"/>
</dbReference>
<dbReference type="Pfam" id="PF00990">
    <property type="entry name" value="GGDEF"/>
    <property type="match status" value="1"/>
</dbReference>
<evidence type="ECO:0000259" key="3">
    <source>
        <dbReference type="PROSITE" id="PS50887"/>
    </source>
</evidence>
<dbReference type="CDD" id="cd01948">
    <property type="entry name" value="EAL"/>
    <property type="match status" value="1"/>
</dbReference>
<dbReference type="SUPFAM" id="SSF141868">
    <property type="entry name" value="EAL domain-like"/>
    <property type="match status" value="1"/>
</dbReference>
<proteinExistence type="predicted"/>
<dbReference type="CDD" id="cd01949">
    <property type="entry name" value="GGDEF"/>
    <property type="match status" value="1"/>
</dbReference>
<keyword evidence="1" id="KW-1133">Transmembrane helix</keyword>
<reference evidence="4 5" key="1">
    <citation type="submission" date="2021-06" db="EMBL/GenBank/DDBJ databases">
        <title>Description of novel taxa of the family Lachnospiraceae.</title>
        <authorList>
            <person name="Chaplin A.V."/>
            <person name="Sokolova S.R."/>
            <person name="Pikina A.P."/>
            <person name="Korzhanova M."/>
            <person name="Belova V."/>
            <person name="Korostin D."/>
            <person name="Efimov B.A."/>
        </authorList>
    </citation>
    <scope>NUCLEOTIDE SEQUENCE [LARGE SCALE GENOMIC DNA]</scope>
    <source>
        <strain evidence="4 5">ASD4241</strain>
    </source>
</reference>
<name>A0ABS6K9N2_9FIRM</name>
<dbReference type="InterPro" id="IPR043128">
    <property type="entry name" value="Rev_trsase/Diguanyl_cyclase"/>
</dbReference>
<dbReference type="PANTHER" id="PTHR33121">
    <property type="entry name" value="CYCLIC DI-GMP PHOSPHODIESTERASE PDEF"/>
    <property type="match status" value="1"/>
</dbReference>
<keyword evidence="5" id="KW-1185">Reference proteome</keyword>
<accession>A0ABS6K9N2</accession>
<dbReference type="InterPro" id="IPR035919">
    <property type="entry name" value="EAL_sf"/>
</dbReference>
<dbReference type="PANTHER" id="PTHR33121:SF70">
    <property type="entry name" value="SIGNALING PROTEIN YKOW"/>
    <property type="match status" value="1"/>
</dbReference>
<dbReference type="InterPro" id="IPR029787">
    <property type="entry name" value="Nucleotide_cyclase"/>
</dbReference>
<dbReference type="EMBL" id="JAHQCX010000009">
    <property type="protein sequence ID" value="MBU9727235.1"/>
    <property type="molecule type" value="Genomic_DNA"/>
</dbReference>
<dbReference type="Gene3D" id="3.30.70.270">
    <property type="match status" value="1"/>
</dbReference>
<dbReference type="Proteomes" id="UP001314681">
    <property type="component" value="Unassembled WGS sequence"/>
</dbReference>
<dbReference type="InterPro" id="IPR000160">
    <property type="entry name" value="GGDEF_dom"/>
</dbReference>
<organism evidence="4 5">
    <name type="scientific">Diplocloster modestus</name>
    <dbReference type="NCBI Taxonomy" id="2850322"/>
    <lineage>
        <taxon>Bacteria</taxon>
        <taxon>Bacillati</taxon>
        <taxon>Bacillota</taxon>
        <taxon>Clostridia</taxon>
        <taxon>Lachnospirales</taxon>
        <taxon>Lachnospiraceae</taxon>
        <taxon>Diplocloster</taxon>
    </lineage>
</organism>
<dbReference type="NCBIfam" id="TIGR00254">
    <property type="entry name" value="GGDEF"/>
    <property type="match status" value="1"/>
</dbReference>
<evidence type="ECO:0000256" key="1">
    <source>
        <dbReference type="SAM" id="Phobius"/>
    </source>
</evidence>
<gene>
    <name evidence="4" type="ORF">KTH90_14545</name>
</gene>
<dbReference type="InterPro" id="IPR050706">
    <property type="entry name" value="Cyclic-di-GMP_PDE-like"/>
</dbReference>
<dbReference type="InterPro" id="IPR001633">
    <property type="entry name" value="EAL_dom"/>
</dbReference>
<evidence type="ECO:0000259" key="2">
    <source>
        <dbReference type="PROSITE" id="PS50883"/>
    </source>
</evidence>
<feature type="domain" description="GGDEF" evidence="3">
    <location>
        <begin position="353"/>
        <end position="483"/>
    </location>
</feature>
<sequence>MKMENLRDDKKLKLEFAGLIILVILVASICVFYVKNLERNMKVESDRYLGEVASQVGNVLNDRLDAVFYTMDIMALTCASMDSLDQQLSYLKLVQDKTPDEMLGVVDRNGLMRLSSGGSVDLSEVQAVQRALTGAQSLSGCVSSPVDGSDIFLYCVPMSGDNGVVGAVVASMSAAQFRELLNVGSFNQEGYTQIVDANGSFLIDSQNKNAVKNPTNLFQTLERQCRLDRGYTVTGIQNKIEGGMPGVLYYRSEDGIHKVMNYQPLAREGWYLLSVVPTKETEDQWNSFILLAIAINISIVLLFAGLICLIIQMQKKNRRRLENIAFVDPVTGGMNRTRFEMEAQGLIEKAEADTYALISLDIQKFKLINDAFGSSMGNKTLKYVHDVIQRHLKPGEIVSRISADTYDVLMKNRPQEEFLSWLKELVEEINVFNEDLTDKYFLPVYAGVYVIREKGLHMITMQDRANVARKNNKQINETKLYSCVFYSDMERVRMIREKEITNRMQTALENREFVVYLQPKMDIETNTVSGAEALVRWQDPEKGLLQPGEFIPVFEKNGFIVKLDLFVFEEVCRLLRRWIDQGIDPIPISVNLSRVHLKNPDFLDQFRKIYERYQIPPQLLEIELTETVVFENLEFLIHVIEQIHDMGFRCSLDDFGSGYSSLNMLKDVPVDVLKLDRAFFQEKKSNAKRGKCVIENVIELARKLDMDTVSEGVETMHQVEFLREAKCHMVQGYVFSRPITISDFEAFAFSGNSGGESE</sequence>
<evidence type="ECO:0000313" key="5">
    <source>
        <dbReference type="Proteomes" id="UP001314681"/>
    </source>
</evidence>
<feature type="transmembrane region" description="Helical" evidence="1">
    <location>
        <begin position="12"/>
        <end position="34"/>
    </location>
</feature>
<feature type="transmembrane region" description="Helical" evidence="1">
    <location>
        <begin position="288"/>
        <end position="311"/>
    </location>
</feature>
<feature type="domain" description="EAL" evidence="2">
    <location>
        <begin position="497"/>
        <end position="752"/>
    </location>
</feature>